<protein>
    <submittedName>
        <fullName evidence="3">AAA family ATPase</fullName>
    </submittedName>
</protein>
<name>A0ABR7PFM1_9BURK</name>
<organism evidence="3 4">
    <name type="scientific">Paraburkholderia podalyriae</name>
    <dbReference type="NCBI Taxonomy" id="1938811"/>
    <lineage>
        <taxon>Bacteria</taxon>
        <taxon>Pseudomonadati</taxon>
        <taxon>Pseudomonadota</taxon>
        <taxon>Betaproteobacteria</taxon>
        <taxon>Burkholderiales</taxon>
        <taxon>Burkholderiaceae</taxon>
        <taxon>Paraburkholderia</taxon>
    </lineage>
</organism>
<dbReference type="Proteomes" id="UP000736373">
    <property type="component" value="Unassembled WGS sequence"/>
</dbReference>
<dbReference type="InterPro" id="IPR038724">
    <property type="entry name" value="RepA"/>
</dbReference>
<feature type="compositionally biased region" description="Polar residues" evidence="1">
    <location>
        <begin position="129"/>
        <end position="138"/>
    </location>
</feature>
<feature type="region of interest" description="Disordered" evidence="1">
    <location>
        <begin position="120"/>
        <end position="150"/>
    </location>
</feature>
<dbReference type="CDD" id="cd01125">
    <property type="entry name" value="RepA_RSF1010_like"/>
    <property type="match status" value="1"/>
</dbReference>
<accession>A0ABR7PFM1</accession>
<comment type="caution">
    <text evidence="3">The sequence shown here is derived from an EMBL/GenBank/DDBJ whole genome shotgun (WGS) entry which is preliminary data.</text>
</comment>
<evidence type="ECO:0000256" key="1">
    <source>
        <dbReference type="SAM" id="MobiDB-lite"/>
    </source>
</evidence>
<dbReference type="SUPFAM" id="SSF52540">
    <property type="entry name" value="P-loop containing nucleoside triphosphate hydrolases"/>
    <property type="match status" value="1"/>
</dbReference>
<proteinExistence type="predicted"/>
<dbReference type="InterPro" id="IPR027417">
    <property type="entry name" value="P-loop_NTPase"/>
</dbReference>
<reference evidence="3 4" key="1">
    <citation type="submission" date="2019-09" db="EMBL/GenBank/DDBJ databases">
        <title>Paraburkholderia podalyriae sp. nov., A South African Podalyria-associated rhizobium.</title>
        <authorList>
            <person name="Mavima L."/>
            <person name="Beukes C.W."/>
            <person name="Palmer M."/>
            <person name="De Meyer S.E."/>
            <person name="James E.K."/>
            <person name="Maluk M."/>
            <person name="Avontuur J.R."/>
            <person name="Chan W.Y."/>
            <person name="Venter S.N."/>
            <person name="Steenkamp E.T."/>
        </authorList>
    </citation>
    <scope>NUCLEOTIDE SEQUENCE [LARGE SCALE GENOMIC DNA]</scope>
    <source>
        <strain evidence="3 4">WC7.3b</strain>
    </source>
</reference>
<dbReference type="Pfam" id="PF08707">
    <property type="entry name" value="PriCT_2"/>
    <property type="match status" value="1"/>
</dbReference>
<evidence type="ECO:0000313" key="4">
    <source>
        <dbReference type="Proteomes" id="UP000736373"/>
    </source>
</evidence>
<sequence length="695" mass="75077">MNEAPQPGCGNLSGLWRDKLLPAGPRRLDADAERERALSALQSLDSGCPREEWVRVGMAAKAARLTEEEFLAWSEPAGNFKSERDVRDAWRSFENGRGVSAATLFHMARAAGWYDAQHTRASHLRDGGQSRSSQSTCLPQPKPKAGWTPPPTPSIAEKFARYAPASSDHPYIVAKRGSPDGLRVVPADDEQTIHGVRVAGSLAVPVRSMGGELQTVQYIPEPGVGQKMNTPGASFGDGLFVIGDIGNVIKIYVCEGLGQAWSCNKADPDSAAVVTFGAGRTEKVAELLRARYAAGFIVIVADRGQEEKGETIAQAVGGTMVMMPADKPKNYDANDYEADHGIEALAALLHAVVPTPLRYQLRSAHDLMNAPPQRWLVRGVIPETGFAAVYGQPGSGKSFLVLDLCIAVASGSEWFGRRVMAAPVTYLCLEGDGGIGKRLKAWSMHHEQALPGRLEFITQPFNLRNLEDLDDLCTAVLAAGGQGAMTVIDTLNRAAPGADENSSQDMGNLIGACQEIQRRIGGVVLIVHHTTKLSTGLRGHSSLHGALDAEIEVKRDGDRREWVVAKNKDGDDGEATPFRLHLVDLDEDEYGDPVTSCVLERSESKLTAARPRPRGATQEIVYEALGALLRESKDFGKAGAPTGRPCVEIEAIVQVIAGCLPCRPDQRQYQVRRAITAMTGDKKIYQVNDGWLWAN</sequence>
<dbReference type="InterPro" id="IPR014819">
    <property type="entry name" value="PriCT_2"/>
</dbReference>
<dbReference type="Gene3D" id="3.40.50.300">
    <property type="entry name" value="P-loop containing nucleotide triphosphate hydrolases"/>
    <property type="match status" value="1"/>
</dbReference>
<dbReference type="EMBL" id="VZQQ01000001">
    <property type="protein sequence ID" value="MBC8745106.1"/>
    <property type="molecule type" value="Genomic_DNA"/>
</dbReference>
<gene>
    <name evidence="3" type="ORF">F6X42_00225</name>
</gene>
<evidence type="ECO:0000313" key="3">
    <source>
        <dbReference type="EMBL" id="MBC8745106.1"/>
    </source>
</evidence>
<evidence type="ECO:0000259" key="2">
    <source>
        <dbReference type="Pfam" id="PF08707"/>
    </source>
</evidence>
<keyword evidence="4" id="KW-1185">Reference proteome</keyword>
<feature type="domain" description="Primase C-terminal 2" evidence="2">
    <location>
        <begin position="38"/>
        <end position="108"/>
    </location>
</feature>
<dbReference type="Pfam" id="PF13481">
    <property type="entry name" value="AAA_25"/>
    <property type="match status" value="1"/>
</dbReference>